<gene>
    <name evidence="3" type="ORF">ACFFGH_11485</name>
</gene>
<dbReference type="Proteomes" id="UP001589896">
    <property type="component" value="Unassembled WGS sequence"/>
</dbReference>
<dbReference type="InterPro" id="IPR021331">
    <property type="entry name" value="Hva1_TUDOR"/>
</dbReference>
<feature type="compositionally biased region" description="Polar residues" evidence="1">
    <location>
        <begin position="7"/>
        <end position="20"/>
    </location>
</feature>
<sequence length="69" mass="7569">MAKTPSVGDTVTWNTSQGQTRGKVLERKTKDFQFEGQHFTASEDEPAFVVESEKSGKRAAHKGTALTVE</sequence>
<comment type="caution">
    <text evidence="3">The sequence shown here is derived from an EMBL/GenBank/DDBJ whole genome shotgun (WGS) entry which is preliminary data.</text>
</comment>
<evidence type="ECO:0000256" key="1">
    <source>
        <dbReference type="SAM" id="MobiDB-lite"/>
    </source>
</evidence>
<feature type="region of interest" description="Disordered" evidence="1">
    <location>
        <begin position="1"/>
        <end position="24"/>
    </location>
</feature>
<accession>A0ABV6RNA1</accession>
<dbReference type="Gene3D" id="2.30.30.1060">
    <property type="match status" value="1"/>
</dbReference>
<evidence type="ECO:0000259" key="2">
    <source>
        <dbReference type="Pfam" id="PF11160"/>
    </source>
</evidence>
<evidence type="ECO:0000313" key="3">
    <source>
        <dbReference type="EMBL" id="MFC0678460.1"/>
    </source>
</evidence>
<dbReference type="RefSeq" id="WP_386668335.1">
    <property type="nucleotide sequence ID" value="NZ_JBHLTG010000002.1"/>
</dbReference>
<evidence type="ECO:0000313" key="4">
    <source>
        <dbReference type="Proteomes" id="UP001589896"/>
    </source>
</evidence>
<name>A0ABV6RNA1_9GAMM</name>
<keyword evidence="4" id="KW-1185">Reference proteome</keyword>
<protein>
    <submittedName>
        <fullName evidence="3">DUF2945 domain-containing protein</fullName>
    </submittedName>
</protein>
<organism evidence="3 4">
    <name type="scientific">Lysobacter korlensis</name>
    <dbReference type="NCBI Taxonomy" id="553636"/>
    <lineage>
        <taxon>Bacteria</taxon>
        <taxon>Pseudomonadati</taxon>
        <taxon>Pseudomonadota</taxon>
        <taxon>Gammaproteobacteria</taxon>
        <taxon>Lysobacterales</taxon>
        <taxon>Lysobacteraceae</taxon>
        <taxon>Lysobacter</taxon>
    </lineage>
</organism>
<feature type="domain" description="Hypervirulence associated protein TUDOR" evidence="2">
    <location>
        <begin position="8"/>
        <end position="66"/>
    </location>
</feature>
<dbReference type="Pfam" id="PF11160">
    <property type="entry name" value="Hva1_TUDOR"/>
    <property type="match status" value="1"/>
</dbReference>
<proteinExistence type="predicted"/>
<reference evidence="3 4" key="1">
    <citation type="submission" date="2024-09" db="EMBL/GenBank/DDBJ databases">
        <authorList>
            <person name="Sun Q."/>
            <person name="Mori K."/>
        </authorList>
    </citation>
    <scope>NUCLEOTIDE SEQUENCE [LARGE SCALE GENOMIC DNA]</scope>
    <source>
        <strain evidence="3 4">KCTC 23076</strain>
    </source>
</reference>
<dbReference type="EMBL" id="JBHLTG010000002">
    <property type="protein sequence ID" value="MFC0678460.1"/>
    <property type="molecule type" value="Genomic_DNA"/>
</dbReference>
<feature type="region of interest" description="Disordered" evidence="1">
    <location>
        <begin position="48"/>
        <end position="69"/>
    </location>
</feature>